<dbReference type="InterPro" id="IPR044610">
    <property type="entry name" value="GLCAT14A/B/C"/>
</dbReference>
<evidence type="ECO:0000256" key="6">
    <source>
        <dbReference type="SAM" id="Phobius"/>
    </source>
</evidence>
<protein>
    <submittedName>
        <fullName evidence="7">Uncharacterized protein</fullName>
    </submittedName>
</protein>
<dbReference type="Proteomes" id="UP000636800">
    <property type="component" value="Unassembled WGS sequence"/>
</dbReference>
<dbReference type="InterPro" id="IPR003406">
    <property type="entry name" value="Glyco_trans_14"/>
</dbReference>
<evidence type="ECO:0000313" key="8">
    <source>
        <dbReference type="Proteomes" id="UP000636800"/>
    </source>
</evidence>
<keyword evidence="2" id="KW-0328">Glycosyltransferase</keyword>
<name>A0A835P9Z9_VANPL</name>
<comment type="caution">
    <text evidence="7">The sequence shown here is derived from an EMBL/GenBank/DDBJ whole genome shotgun (WGS) entry which is preliminary data.</text>
</comment>
<accession>A0A835P9Z9</accession>
<feature type="transmembrane region" description="Helical" evidence="6">
    <location>
        <begin position="23"/>
        <end position="42"/>
    </location>
</feature>
<keyword evidence="5" id="KW-0325">Glycoprotein</keyword>
<evidence type="ECO:0000256" key="2">
    <source>
        <dbReference type="ARBA" id="ARBA00022676"/>
    </source>
</evidence>
<dbReference type="PANTHER" id="PTHR45719">
    <property type="entry name" value="GLYCOSYLTRANSFERASE"/>
    <property type="match status" value="1"/>
</dbReference>
<evidence type="ECO:0000313" key="7">
    <source>
        <dbReference type="EMBL" id="KAG0447693.1"/>
    </source>
</evidence>
<gene>
    <name evidence="7" type="ORF">HPP92_028217</name>
</gene>
<dbReference type="OrthoDB" id="1897736at2759"/>
<evidence type="ECO:0000256" key="3">
    <source>
        <dbReference type="ARBA" id="ARBA00022679"/>
    </source>
</evidence>
<evidence type="ECO:0000256" key="4">
    <source>
        <dbReference type="ARBA" id="ARBA00023136"/>
    </source>
</evidence>
<organism evidence="7 8">
    <name type="scientific">Vanilla planifolia</name>
    <name type="common">Vanilla</name>
    <dbReference type="NCBI Taxonomy" id="51239"/>
    <lineage>
        <taxon>Eukaryota</taxon>
        <taxon>Viridiplantae</taxon>
        <taxon>Streptophyta</taxon>
        <taxon>Embryophyta</taxon>
        <taxon>Tracheophyta</taxon>
        <taxon>Spermatophyta</taxon>
        <taxon>Magnoliopsida</taxon>
        <taxon>Liliopsida</taxon>
        <taxon>Asparagales</taxon>
        <taxon>Orchidaceae</taxon>
        <taxon>Vanilloideae</taxon>
        <taxon>Vanilleae</taxon>
        <taxon>Vanilla</taxon>
    </lineage>
</organism>
<dbReference type="GO" id="GO:0015020">
    <property type="term" value="F:glucuronosyltransferase activity"/>
    <property type="evidence" value="ECO:0007669"/>
    <property type="project" value="InterPro"/>
</dbReference>
<keyword evidence="6" id="KW-0812">Transmembrane</keyword>
<dbReference type="GO" id="GO:0016020">
    <property type="term" value="C:membrane"/>
    <property type="evidence" value="ECO:0007669"/>
    <property type="project" value="UniProtKB-SubCell"/>
</dbReference>
<keyword evidence="8" id="KW-1185">Reference proteome</keyword>
<reference evidence="7 8" key="1">
    <citation type="journal article" date="2020" name="Nat. Food">
        <title>A phased Vanilla planifolia genome enables genetic improvement of flavour and production.</title>
        <authorList>
            <person name="Hasing T."/>
            <person name="Tang H."/>
            <person name="Brym M."/>
            <person name="Khazi F."/>
            <person name="Huang T."/>
            <person name="Chambers A.H."/>
        </authorList>
    </citation>
    <scope>NUCLEOTIDE SEQUENCE [LARGE SCALE GENOMIC DNA]</scope>
    <source>
        <tissue evidence="7">Leaf</tissue>
    </source>
</reference>
<dbReference type="Pfam" id="PF02485">
    <property type="entry name" value="Branch"/>
    <property type="match status" value="1"/>
</dbReference>
<keyword evidence="3" id="KW-0808">Transferase</keyword>
<sequence>MEYFNKRLCLPCLPFALVLEKRWSLPVFVSALVVGVLVVTAFNMGLLTSHSTVNAVVFPQRSEKSISESTLSTAPAPPPPGADVPRLAYLISGSKSDLDSLWRLLLAIYHPRNIYILHLDRSSPPADKVELAARLANHSLFATVGNVHIITKANTITYKGPTMVANTLHACAILLKKSKDWDWFINLSASDYPLVTQDDLLFAFSKVPRNLNFMEHTSKLGWKEEQRAKPMIVDPGLYKTTKSDVFWALPKRELPSAFKLFTGSAWMVLSREFVEFCIWGWDNLPRILLMYYTNFLSSPEGYFQTVICNSLEFNSTVVNYDLHYISWDIPPKQHPHVLTLKDFEKMVRSNAPFARKFKKDDAVLDTIDVEQLRRTKGSATPGGWCMGDLNCSDVGDEGRLVPGPGYERLAQIIDKYVLSKEFQRHQCR</sequence>
<keyword evidence="6" id="KW-1133">Transmembrane helix</keyword>
<comment type="subcellular location">
    <subcellularLocation>
        <location evidence="1">Membrane</location>
        <topology evidence="1">Single-pass type II membrane protein</topology>
    </subcellularLocation>
</comment>
<dbReference type="EMBL" id="JADCNL010000438">
    <property type="protein sequence ID" value="KAG0447693.1"/>
    <property type="molecule type" value="Genomic_DNA"/>
</dbReference>
<keyword evidence="4 6" id="KW-0472">Membrane</keyword>
<evidence type="ECO:0000256" key="5">
    <source>
        <dbReference type="ARBA" id="ARBA00023180"/>
    </source>
</evidence>
<dbReference type="PANTHER" id="PTHR45719:SF7">
    <property type="entry name" value="OS01G0201100 PROTEIN"/>
    <property type="match status" value="1"/>
</dbReference>
<dbReference type="AlphaFoldDB" id="A0A835P9Z9"/>
<evidence type="ECO:0000256" key="1">
    <source>
        <dbReference type="ARBA" id="ARBA00004606"/>
    </source>
</evidence>
<proteinExistence type="predicted"/>